<dbReference type="RefSeq" id="WP_342160316.1">
    <property type="nucleotide sequence ID" value="NZ_JBCDNA010000002.1"/>
</dbReference>
<dbReference type="PANTHER" id="PTHR45588:SF1">
    <property type="entry name" value="WW DOMAIN-CONTAINING PROTEIN"/>
    <property type="match status" value="1"/>
</dbReference>
<dbReference type="Gene3D" id="1.25.40.10">
    <property type="entry name" value="Tetratricopeptide repeat domain"/>
    <property type="match status" value="1"/>
</dbReference>
<name>A0ABU9L3N0_9FLAO</name>
<dbReference type="InterPro" id="IPR011990">
    <property type="entry name" value="TPR-like_helical_dom_sf"/>
</dbReference>
<dbReference type="Proteomes" id="UP001474120">
    <property type="component" value="Unassembled WGS sequence"/>
</dbReference>
<evidence type="ECO:0000313" key="1">
    <source>
        <dbReference type="EMBL" id="MEL4456239.1"/>
    </source>
</evidence>
<protein>
    <recommendedName>
        <fullName evidence="3">Tetratricopeptide repeat protein</fullName>
    </recommendedName>
</protein>
<evidence type="ECO:0008006" key="3">
    <source>
        <dbReference type="Google" id="ProtNLM"/>
    </source>
</evidence>
<dbReference type="EMBL" id="JBCDNA010000002">
    <property type="protein sequence ID" value="MEL4456239.1"/>
    <property type="molecule type" value="Genomic_DNA"/>
</dbReference>
<evidence type="ECO:0000313" key="2">
    <source>
        <dbReference type="Proteomes" id="UP001474120"/>
    </source>
</evidence>
<proteinExistence type="predicted"/>
<organism evidence="1 2">
    <name type="scientific">Lutimonas vermicola</name>
    <dbReference type="NCBI Taxonomy" id="414288"/>
    <lineage>
        <taxon>Bacteria</taxon>
        <taxon>Pseudomonadati</taxon>
        <taxon>Bacteroidota</taxon>
        <taxon>Flavobacteriia</taxon>
        <taxon>Flavobacteriales</taxon>
        <taxon>Flavobacteriaceae</taxon>
        <taxon>Lutimonas</taxon>
    </lineage>
</organism>
<comment type="caution">
    <text evidence="1">The sequence shown here is derived from an EMBL/GenBank/DDBJ whole genome shotgun (WGS) entry which is preliminary data.</text>
</comment>
<sequence>MKKTLILILLVLLSCKKEEPEKTYLGIVNIEVTGSELAIPHFEKGLLLLHSFEYTDSREAFLEAQKEDPSMLMSYWGEAMTYNHSLWSEQDYDKGIEALKKLKSVSAAAQISQLESDFIEGIHILYESDSLKTTRDQNYADYMSGLNKKYPDNHEVAAFYALSLLGSVADGRDDKIYGKGAQIVKGILEENPNHPGALHYLIHSYDDPEHAKLALSAADSYSVVAPDASHALHMPSHIYVALGMWDKVVSSNENSYQASVNRMIAKNLAADGRGFHAFHWLTYGYLQQGRIEDAKKLVIDMEGYAKEAPSKYSRAHLVYLKGTYLVESDDWNSEIVTIPVDVKDLNLTTRSKYNFIEGMKAFKEDDKASLDTVINELKKDHDKESYLVSYDNAPFCSGASRYVTSPSMLLETEIMMYQLMALRSWLDDDSEQAETHFKKTLELEENLSYSYGPPVIQKPTTELYADWLLIQGRPQEAREQYEATLLRAPKRRKALEGVSACETNMSGQT</sequence>
<keyword evidence="2" id="KW-1185">Reference proteome</keyword>
<dbReference type="PANTHER" id="PTHR45588">
    <property type="entry name" value="TPR DOMAIN-CONTAINING PROTEIN"/>
    <property type="match status" value="1"/>
</dbReference>
<reference evidence="1 2" key="1">
    <citation type="submission" date="2024-04" db="EMBL/GenBank/DDBJ databases">
        <title>whole genome sequencing of Lutimonas vermicola strain IMCC1616.</title>
        <authorList>
            <person name="Bae S.S."/>
        </authorList>
    </citation>
    <scope>NUCLEOTIDE SEQUENCE [LARGE SCALE GENOMIC DNA]</scope>
    <source>
        <strain evidence="1 2">IMCC1616</strain>
    </source>
</reference>
<dbReference type="PROSITE" id="PS51257">
    <property type="entry name" value="PROKAR_LIPOPROTEIN"/>
    <property type="match status" value="1"/>
</dbReference>
<dbReference type="SUPFAM" id="SSF48452">
    <property type="entry name" value="TPR-like"/>
    <property type="match status" value="1"/>
</dbReference>
<accession>A0ABU9L3N0</accession>
<gene>
    <name evidence="1" type="ORF">AABB81_10055</name>
</gene>